<comment type="caution">
    <text evidence="1">The sequence shown here is derived from an EMBL/GenBank/DDBJ whole genome shotgun (WGS) entry which is preliminary data.</text>
</comment>
<proteinExistence type="predicted"/>
<keyword evidence="2" id="KW-1185">Reference proteome</keyword>
<accession>A0ABN7WGH0</accession>
<name>A0ABN7WGH0_GIGMA</name>
<dbReference type="EMBL" id="CAJVQB010042624">
    <property type="protein sequence ID" value="CAG8830552.1"/>
    <property type="molecule type" value="Genomic_DNA"/>
</dbReference>
<feature type="non-terminal residue" evidence="1">
    <location>
        <position position="206"/>
    </location>
</feature>
<sequence length="206" mass="23796">MSDNEDINDNEYSRKIVLVKSYWEVNDNKDENLVLQEINNYVAELLEEITSHFRASYNISISSGSAFKFIFASAKVGYNNSDDEQTYHEVLSGDDSDNLESDNSNSLMHYYQISVIATSTNLVSNFLSNTQIVKTIRHIIYDSLFEYWNKPKMVGLLAMLLDLHLKTLSNWNEKTQEKAKPKLLNQFKSLILSNYEQTPIYSYSTN</sequence>
<evidence type="ECO:0000313" key="2">
    <source>
        <dbReference type="Proteomes" id="UP000789901"/>
    </source>
</evidence>
<evidence type="ECO:0000313" key="1">
    <source>
        <dbReference type="EMBL" id="CAG8830552.1"/>
    </source>
</evidence>
<dbReference type="Proteomes" id="UP000789901">
    <property type="component" value="Unassembled WGS sequence"/>
</dbReference>
<organism evidence="1 2">
    <name type="scientific">Gigaspora margarita</name>
    <dbReference type="NCBI Taxonomy" id="4874"/>
    <lineage>
        <taxon>Eukaryota</taxon>
        <taxon>Fungi</taxon>
        <taxon>Fungi incertae sedis</taxon>
        <taxon>Mucoromycota</taxon>
        <taxon>Glomeromycotina</taxon>
        <taxon>Glomeromycetes</taxon>
        <taxon>Diversisporales</taxon>
        <taxon>Gigasporaceae</taxon>
        <taxon>Gigaspora</taxon>
    </lineage>
</organism>
<gene>
    <name evidence="1" type="ORF">GMARGA_LOCUS30362</name>
</gene>
<reference evidence="1 2" key="1">
    <citation type="submission" date="2021-06" db="EMBL/GenBank/DDBJ databases">
        <authorList>
            <person name="Kallberg Y."/>
            <person name="Tangrot J."/>
            <person name="Rosling A."/>
        </authorList>
    </citation>
    <scope>NUCLEOTIDE SEQUENCE [LARGE SCALE GENOMIC DNA]</scope>
    <source>
        <strain evidence="1 2">120-4 pot B 10/14</strain>
    </source>
</reference>
<protein>
    <submittedName>
        <fullName evidence="1">40030_t:CDS:1</fullName>
    </submittedName>
</protein>